<dbReference type="Pfam" id="PF00320">
    <property type="entry name" value="GATA"/>
    <property type="match status" value="1"/>
</dbReference>
<dbReference type="GO" id="GO:0008270">
    <property type="term" value="F:zinc ion binding"/>
    <property type="evidence" value="ECO:0007669"/>
    <property type="project" value="UniProtKB-KW"/>
</dbReference>
<accession>A0A152A964</accession>
<dbReference type="CDD" id="cd00202">
    <property type="entry name" value="ZnF_GATA"/>
    <property type="match status" value="1"/>
</dbReference>
<dbReference type="GO" id="GO:0006355">
    <property type="term" value="P:regulation of DNA-templated transcription"/>
    <property type="evidence" value="ECO:0007669"/>
    <property type="project" value="InterPro"/>
</dbReference>
<dbReference type="PROSITE" id="PS00344">
    <property type="entry name" value="GATA_ZN_FINGER_1"/>
    <property type="match status" value="1"/>
</dbReference>
<dbReference type="SUPFAM" id="SSF57716">
    <property type="entry name" value="Glucocorticoid receptor-like (DNA-binding domain)"/>
    <property type="match status" value="1"/>
</dbReference>
<sequence>MNSTNPPTYYHYHNNSNSLEMSPDLFIDSIPEIELIFEDENTKRKRGRPPSKKPTSCAICGVKDTPEWRKGPDNLPVCNACGLQFAKQSKREKQCKVKCAIPNILNDNESGAHDPMGSVIQYFLDCNGSPIVFGFIPKG</sequence>
<dbReference type="PROSITE" id="PS50114">
    <property type="entry name" value="GATA_ZN_FINGER_2"/>
    <property type="match status" value="1"/>
</dbReference>
<dbReference type="AlphaFoldDB" id="A0A152A964"/>
<dbReference type="OrthoDB" id="21390at2759"/>
<feature type="domain" description="GATA-type" evidence="2">
    <location>
        <begin position="51"/>
        <end position="83"/>
    </location>
</feature>
<proteinExistence type="predicted"/>
<dbReference type="EMBL" id="LODT01000001">
    <property type="protein sequence ID" value="KYR02754.1"/>
    <property type="molecule type" value="Genomic_DNA"/>
</dbReference>
<dbReference type="Proteomes" id="UP000076078">
    <property type="component" value="Unassembled WGS sequence"/>
</dbReference>
<keyword evidence="1" id="KW-0863">Zinc-finger</keyword>
<dbReference type="InterPro" id="IPR013088">
    <property type="entry name" value="Znf_NHR/GATA"/>
</dbReference>
<dbReference type="Gene3D" id="3.30.50.10">
    <property type="entry name" value="Erythroid Transcription Factor GATA-1, subunit A"/>
    <property type="match status" value="1"/>
</dbReference>
<dbReference type="STRING" id="361077.A0A152A964"/>
<name>A0A152A964_TIELA</name>
<dbReference type="InterPro" id="IPR000679">
    <property type="entry name" value="Znf_GATA"/>
</dbReference>
<evidence type="ECO:0000313" key="3">
    <source>
        <dbReference type="EMBL" id="KYR02754.1"/>
    </source>
</evidence>
<dbReference type="SMART" id="SM00401">
    <property type="entry name" value="ZnF_GATA"/>
    <property type="match status" value="1"/>
</dbReference>
<evidence type="ECO:0000256" key="1">
    <source>
        <dbReference type="PROSITE-ProRule" id="PRU00094"/>
    </source>
</evidence>
<dbReference type="InParanoid" id="A0A152A964"/>
<reference evidence="3 4" key="1">
    <citation type="submission" date="2015-12" db="EMBL/GenBank/DDBJ databases">
        <title>Dictyostelia acquired genes for synthesis and detection of signals that induce cell-type specialization by lateral gene transfer from prokaryotes.</title>
        <authorList>
            <person name="Gloeckner G."/>
            <person name="Schaap P."/>
        </authorList>
    </citation>
    <scope>NUCLEOTIDE SEQUENCE [LARGE SCALE GENOMIC DNA]</scope>
    <source>
        <strain evidence="3 4">TK</strain>
    </source>
</reference>
<keyword evidence="1" id="KW-0862">Zinc</keyword>
<comment type="caution">
    <text evidence="3">The sequence shown here is derived from an EMBL/GenBank/DDBJ whole genome shotgun (WGS) entry which is preliminary data.</text>
</comment>
<organism evidence="3 4">
    <name type="scientific">Tieghemostelium lacteum</name>
    <name type="common">Slime mold</name>
    <name type="synonym">Dictyostelium lacteum</name>
    <dbReference type="NCBI Taxonomy" id="361077"/>
    <lineage>
        <taxon>Eukaryota</taxon>
        <taxon>Amoebozoa</taxon>
        <taxon>Evosea</taxon>
        <taxon>Eumycetozoa</taxon>
        <taxon>Dictyostelia</taxon>
        <taxon>Dictyosteliales</taxon>
        <taxon>Raperosteliaceae</taxon>
        <taxon>Tieghemostelium</taxon>
    </lineage>
</organism>
<gene>
    <name evidence="3" type="ORF">DLAC_00217</name>
</gene>
<dbReference type="GO" id="GO:0043565">
    <property type="term" value="F:sequence-specific DNA binding"/>
    <property type="evidence" value="ECO:0007669"/>
    <property type="project" value="InterPro"/>
</dbReference>
<evidence type="ECO:0000259" key="2">
    <source>
        <dbReference type="PROSITE" id="PS50114"/>
    </source>
</evidence>
<keyword evidence="4" id="KW-1185">Reference proteome</keyword>
<keyword evidence="1" id="KW-0479">Metal-binding</keyword>
<evidence type="ECO:0000313" key="4">
    <source>
        <dbReference type="Proteomes" id="UP000076078"/>
    </source>
</evidence>
<protein>
    <recommendedName>
        <fullName evidence="2">GATA-type domain-containing protein</fullName>
    </recommendedName>
</protein>